<dbReference type="Gene3D" id="2.60.40.10">
    <property type="entry name" value="Immunoglobulins"/>
    <property type="match status" value="1"/>
</dbReference>
<dbReference type="AlphaFoldDB" id="A0A511N0C3"/>
<accession>A0A511N0C3</accession>
<protein>
    <submittedName>
        <fullName evidence="1">Uncharacterized protein</fullName>
    </submittedName>
</protein>
<dbReference type="Proteomes" id="UP000321306">
    <property type="component" value="Unassembled WGS sequence"/>
</dbReference>
<gene>
    <name evidence="1" type="ORF">DC3_15530</name>
</gene>
<dbReference type="RefSeq" id="WP_146883633.1">
    <property type="nucleotide sequence ID" value="NZ_BJXB01000005.1"/>
</dbReference>
<name>A0A511N0C3_DEIC1</name>
<evidence type="ECO:0000313" key="2">
    <source>
        <dbReference type="Proteomes" id="UP000321306"/>
    </source>
</evidence>
<dbReference type="EMBL" id="BJXB01000005">
    <property type="protein sequence ID" value="GEM45918.1"/>
    <property type="molecule type" value="Genomic_DNA"/>
</dbReference>
<keyword evidence="2" id="KW-1185">Reference proteome</keyword>
<reference evidence="1 2" key="1">
    <citation type="submission" date="2019-07" db="EMBL/GenBank/DDBJ databases">
        <title>Whole genome shotgun sequence of Deinococcus cellulosilyticus NBRC 106333.</title>
        <authorList>
            <person name="Hosoyama A."/>
            <person name="Uohara A."/>
            <person name="Ohji S."/>
            <person name="Ichikawa N."/>
        </authorList>
    </citation>
    <scope>NUCLEOTIDE SEQUENCE [LARGE SCALE GENOMIC DNA]</scope>
    <source>
        <strain evidence="1 2">NBRC 106333</strain>
    </source>
</reference>
<dbReference type="OrthoDB" id="9965481at2"/>
<comment type="caution">
    <text evidence="1">The sequence shown here is derived from an EMBL/GenBank/DDBJ whole genome shotgun (WGS) entry which is preliminary data.</text>
</comment>
<evidence type="ECO:0000313" key="1">
    <source>
        <dbReference type="EMBL" id="GEM45918.1"/>
    </source>
</evidence>
<dbReference type="InterPro" id="IPR013783">
    <property type="entry name" value="Ig-like_fold"/>
</dbReference>
<organism evidence="1 2">
    <name type="scientific">Deinococcus cellulosilyticus (strain DSM 18568 / NBRC 106333 / KACC 11606 / 5516J-15)</name>
    <dbReference type="NCBI Taxonomy" id="1223518"/>
    <lineage>
        <taxon>Bacteria</taxon>
        <taxon>Thermotogati</taxon>
        <taxon>Deinococcota</taxon>
        <taxon>Deinococci</taxon>
        <taxon>Deinococcales</taxon>
        <taxon>Deinococcaceae</taxon>
        <taxon>Deinococcus</taxon>
    </lineage>
</organism>
<sequence length="118" mass="12224">MAAILTPYLADGTTEITDGQIPGFGVVVVGTTTPVTTIVIRNTGDTTAYNLEMRIVQDSTSDGALIGSVNGTPITGSYVELVAGLLAGDSIEVEFQWTVPALATPPATDSATFELAYR</sequence>
<proteinExistence type="predicted"/>